<evidence type="ECO:0000259" key="1">
    <source>
        <dbReference type="Pfam" id="PF04773"/>
    </source>
</evidence>
<dbReference type="Gene3D" id="2.60.120.1440">
    <property type="match status" value="1"/>
</dbReference>
<dbReference type="InterPro" id="IPR032508">
    <property type="entry name" value="FecR_C"/>
</dbReference>
<dbReference type="Proteomes" id="UP000076923">
    <property type="component" value="Unassembled WGS sequence"/>
</dbReference>
<dbReference type="InterPro" id="IPR012373">
    <property type="entry name" value="Ferrdict_sens_TM"/>
</dbReference>
<dbReference type="STRING" id="1333662.LPB303_13560"/>
<dbReference type="GO" id="GO:0016989">
    <property type="term" value="F:sigma factor antagonist activity"/>
    <property type="evidence" value="ECO:0007669"/>
    <property type="project" value="TreeGrafter"/>
</dbReference>
<feature type="domain" description="FecR protein" evidence="1">
    <location>
        <begin position="25"/>
        <end position="123"/>
    </location>
</feature>
<dbReference type="PANTHER" id="PTHR30273">
    <property type="entry name" value="PERIPLASMIC SIGNAL SENSOR AND SIGMA FACTOR ACTIVATOR FECR-RELATED"/>
    <property type="match status" value="1"/>
</dbReference>
<gene>
    <name evidence="3" type="ORF">LPB303_13560</name>
</gene>
<dbReference type="Gene3D" id="3.55.50.30">
    <property type="match status" value="1"/>
</dbReference>
<dbReference type="EMBL" id="LVWE01000056">
    <property type="protein sequence ID" value="OAD43110.1"/>
    <property type="molecule type" value="Genomic_DNA"/>
</dbReference>
<name>A0A176T5M1_9FLAO</name>
<proteinExistence type="predicted"/>
<evidence type="ECO:0000313" key="4">
    <source>
        <dbReference type="Proteomes" id="UP000076923"/>
    </source>
</evidence>
<organism evidence="3 4">
    <name type="scientific">Polaribacter atrinae</name>
    <dbReference type="NCBI Taxonomy" id="1333662"/>
    <lineage>
        <taxon>Bacteria</taxon>
        <taxon>Pseudomonadati</taxon>
        <taxon>Bacteroidota</taxon>
        <taxon>Flavobacteriia</taxon>
        <taxon>Flavobacteriales</taxon>
        <taxon>Flavobacteriaceae</taxon>
    </lineage>
</organism>
<feature type="domain" description="Protein FecR C-terminal" evidence="2">
    <location>
        <begin position="167"/>
        <end position="234"/>
    </location>
</feature>
<dbReference type="Pfam" id="PF04773">
    <property type="entry name" value="FecR"/>
    <property type="match status" value="1"/>
</dbReference>
<sequence>MHIKKTIQKEIKEVTTQPKIIYNYLTTKKGGEFSLTLADGTKVWLNSESKLKYPVSFIKGKPRTVELVYGEAYFEVSSSKKNSGDGFIVLNTLQNISVLGTHFNVKAYLEDHLITTTLLEGKVMVENNEKVKMYLKPNEETILNALTLEMQKKEVNAKEKISWVKGYFSFDNTSLLEITKILSRCYDVDISFEDEKIKDLRFNGVLSKKQDVKSVLDAIINTTDITYEVNNRKIKFRK</sequence>
<protein>
    <recommendedName>
        <fullName evidence="5">Anti-sigma factor</fullName>
    </recommendedName>
</protein>
<evidence type="ECO:0000313" key="3">
    <source>
        <dbReference type="EMBL" id="OAD43110.1"/>
    </source>
</evidence>
<keyword evidence="4" id="KW-1185">Reference proteome</keyword>
<dbReference type="Pfam" id="PF16344">
    <property type="entry name" value="FecR_C"/>
    <property type="match status" value="1"/>
</dbReference>
<dbReference type="InterPro" id="IPR006860">
    <property type="entry name" value="FecR"/>
</dbReference>
<accession>A0A176T5M1</accession>
<evidence type="ECO:0008006" key="5">
    <source>
        <dbReference type="Google" id="ProtNLM"/>
    </source>
</evidence>
<dbReference type="AlphaFoldDB" id="A0A176T5M1"/>
<dbReference type="PANTHER" id="PTHR30273:SF2">
    <property type="entry name" value="PROTEIN FECR"/>
    <property type="match status" value="1"/>
</dbReference>
<evidence type="ECO:0000259" key="2">
    <source>
        <dbReference type="Pfam" id="PF16344"/>
    </source>
</evidence>
<reference evidence="3 4" key="1">
    <citation type="submission" date="2016-02" db="EMBL/GenBank/DDBJ databases">
        <title>Draft genome sequence of Polaribacter atrinae KACC17473.</title>
        <authorList>
            <person name="Shin S.-K."/>
            <person name="Yi H."/>
        </authorList>
    </citation>
    <scope>NUCLEOTIDE SEQUENCE [LARGE SCALE GENOMIC DNA]</scope>
    <source>
        <strain evidence="3 4">KACC 17473</strain>
    </source>
</reference>
<comment type="caution">
    <text evidence="3">The sequence shown here is derived from an EMBL/GenBank/DDBJ whole genome shotgun (WGS) entry which is preliminary data.</text>
</comment>